<accession>A0ABY6V4R9</accession>
<dbReference type="EMBL" id="CABGGS010000001">
    <property type="protein sequence ID" value="VUS22610.1"/>
    <property type="molecule type" value="Genomic_DNA"/>
</dbReference>
<keyword evidence="1" id="KW-0812">Transmembrane</keyword>
<keyword evidence="1" id="KW-0472">Membrane</keyword>
<dbReference type="RefSeq" id="WP_142980972.1">
    <property type="nucleotide sequence ID" value="NZ_CABGGS010000001.1"/>
</dbReference>
<organism evidence="2 3">
    <name type="scientific">Klebsiella spallanzanii</name>
    <dbReference type="NCBI Taxonomy" id="2587528"/>
    <lineage>
        <taxon>Bacteria</taxon>
        <taxon>Pseudomonadati</taxon>
        <taxon>Pseudomonadota</taxon>
        <taxon>Gammaproteobacteria</taxon>
        <taxon>Enterobacterales</taxon>
        <taxon>Enterobacteriaceae</taxon>
        <taxon>Klebsiella/Raoultella group</taxon>
        <taxon>Klebsiella</taxon>
    </lineage>
</organism>
<keyword evidence="3" id="KW-1185">Reference proteome</keyword>
<feature type="transmembrane region" description="Helical" evidence="1">
    <location>
        <begin position="83"/>
        <end position="100"/>
    </location>
</feature>
<evidence type="ECO:0000313" key="3">
    <source>
        <dbReference type="Proteomes" id="UP000317652"/>
    </source>
</evidence>
<feature type="transmembrane region" description="Helical" evidence="1">
    <location>
        <begin position="59"/>
        <end position="77"/>
    </location>
</feature>
<name>A0ABY6V4R9_9ENTR</name>
<comment type="caution">
    <text evidence="2">The sequence shown here is derived from an EMBL/GenBank/DDBJ whole genome shotgun (WGS) entry which is preliminary data.</text>
</comment>
<keyword evidence="1" id="KW-1133">Transmembrane helix</keyword>
<reference evidence="2 3" key="1">
    <citation type="submission" date="2019-07" db="EMBL/GenBank/DDBJ databases">
        <authorList>
            <person name="Brisse S."/>
            <person name="Rodrigues C."/>
            <person name="Thorpe H."/>
        </authorList>
    </citation>
    <scope>NUCLEOTIDE SEQUENCE [LARGE SCALE GENOMIC DNA]</scope>
    <source>
        <strain evidence="2">SB6411</strain>
    </source>
</reference>
<proteinExistence type="predicted"/>
<dbReference type="Proteomes" id="UP000317652">
    <property type="component" value="Unassembled WGS sequence"/>
</dbReference>
<evidence type="ECO:0008006" key="4">
    <source>
        <dbReference type="Google" id="ProtNLM"/>
    </source>
</evidence>
<gene>
    <name evidence="2" type="ORF">SB6411_00189</name>
</gene>
<sequence length="116" mass="13437">MFLSLGASCGYRGGDDGYRCLYFLLKRGKQWGMANTVKNMLDKFINFEMKFLFFTSDKINILMVSVFSAFLMYLAYHLPDKEWLVFVTGILIIWERVLLLKIKKMQSSLPPVDSGD</sequence>
<protein>
    <recommendedName>
        <fullName evidence="4">Inner membrane protein</fullName>
    </recommendedName>
</protein>
<evidence type="ECO:0000256" key="1">
    <source>
        <dbReference type="SAM" id="Phobius"/>
    </source>
</evidence>
<evidence type="ECO:0000313" key="2">
    <source>
        <dbReference type="EMBL" id="VUS22610.1"/>
    </source>
</evidence>